<evidence type="ECO:0000313" key="1">
    <source>
        <dbReference type="EMBL" id="RPD54303.1"/>
    </source>
</evidence>
<dbReference type="Proteomes" id="UP000313359">
    <property type="component" value="Unassembled WGS sequence"/>
</dbReference>
<dbReference type="AlphaFoldDB" id="A0A5C2RRV6"/>
<keyword evidence="2" id="KW-1185">Reference proteome</keyword>
<evidence type="ECO:0000313" key="2">
    <source>
        <dbReference type="Proteomes" id="UP000313359"/>
    </source>
</evidence>
<reference evidence="1" key="1">
    <citation type="journal article" date="2018" name="Genome Biol. Evol.">
        <title>Genomics and development of Lentinus tigrinus, a white-rot wood-decaying mushroom with dimorphic fruiting bodies.</title>
        <authorList>
            <person name="Wu B."/>
            <person name="Xu Z."/>
            <person name="Knudson A."/>
            <person name="Carlson A."/>
            <person name="Chen N."/>
            <person name="Kovaka S."/>
            <person name="LaButti K."/>
            <person name="Lipzen A."/>
            <person name="Pennachio C."/>
            <person name="Riley R."/>
            <person name="Schakwitz W."/>
            <person name="Umezawa K."/>
            <person name="Ohm R.A."/>
            <person name="Grigoriev I.V."/>
            <person name="Nagy L.G."/>
            <person name="Gibbons J."/>
            <person name="Hibbett D."/>
        </authorList>
    </citation>
    <scope>NUCLEOTIDE SEQUENCE [LARGE SCALE GENOMIC DNA]</scope>
    <source>
        <strain evidence="1">ALCF2SS1-6</strain>
    </source>
</reference>
<proteinExistence type="predicted"/>
<gene>
    <name evidence="1" type="ORF">L227DRAFT_350919</name>
</gene>
<name>A0A5C2RRV6_9APHY</name>
<protein>
    <submittedName>
        <fullName evidence="1">Uncharacterized protein</fullName>
    </submittedName>
</protein>
<organism evidence="1 2">
    <name type="scientific">Lentinus tigrinus ALCF2SS1-6</name>
    <dbReference type="NCBI Taxonomy" id="1328759"/>
    <lineage>
        <taxon>Eukaryota</taxon>
        <taxon>Fungi</taxon>
        <taxon>Dikarya</taxon>
        <taxon>Basidiomycota</taxon>
        <taxon>Agaricomycotina</taxon>
        <taxon>Agaricomycetes</taxon>
        <taxon>Polyporales</taxon>
        <taxon>Polyporaceae</taxon>
        <taxon>Lentinus</taxon>
    </lineage>
</organism>
<sequence>MCPWGLRRCLRSAAPARRARGCALLSSLSLPVHLCLHLDGRTDALLFRYRLQYRYRVPPIRVLPPQAYILYDLGQLPDLQLVRFRFRTRTRITTTLAAMHRTNTVVTRIGLHTTYYILHSIALRPDLRHSFVPLPRCPAALFNA</sequence>
<accession>A0A5C2RRV6</accession>
<dbReference type="EMBL" id="ML122307">
    <property type="protein sequence ID" value="RPD54303.1"/>
    <property type="molecule type" value="Genomic_DNA"/>
</dbReference>